<dbReference type="PANTHER" id="PTHR37299">
    <property type="entry name" value="TRANSCRIPTIONAL REGULATOR-RELATED"/>
    <property type="match status" value="1"/>
</dbReference>
<feature type="region of interest" description="Disordered" evidence="1">
    <location>
        <begin position="1"/>
        <end position="22"/>
    </location>
</feature>
<evidence type="ECO:0000256" key="1">
    <source>
        <dbReference type="SAM" id="MobiDB-lite"/>
    </source>
</evidence>
<feature type="domain" description="HTH LytTR-type" evidence="3">
    <location>
        <begin position="210"/>
        <end position="313"/>
    </location>
</feature>
<keyword evidence="4" id="KW-0238">DNA-binding</keyword>
<dbReference type="GO" id="GO:0000156">
    <property type="term" value="F:phosphorelay response regulator activity"/>
    <property type="evidence" value="ECO:0007669"/>
    <property type="project" value="InterPro"/>
</dbReference>
<dbReference type="SMART" id="SM00850">
    <property type="entry name" value="LytTR"/>
    <property type="match status" value="1"/>
</dbReference>
<feature type="transmembrane region" description="Helical" evidence="2">
    <location>
        <begin position="96"/>
        <end position="113"/>
    </location>
</feature>
<dbReference type="GO" id="GO:0003677">
    <property type="term" value="F:DNA binding"/>
    <property type="evidence" value="ECO:0007669"/>
    <property type="project" value="UniProtKB-KW"/>
</dbReference>
<comment type="caution">
    <text evidence="4">The sequence shown here is derived from an EMBL/GenBank/DDBJ whole genome shotgun (WGS) entry which is preliminary data.</text>
</comment>
<evidence type="ECO:0000256" key="2">
    <source>
        <dbReference type="SAM" id="Phobius"/>
    </source>
</evidence>
<dbReference type="InterPro" id="IPR007492">
    <property type="entry name" value="LytTR_DNA-bd_dom"/>
</dbReference>
<feature type="transmembrane region" description="Helical" evidence="2">
    <location>
        <begin position="57"/>
        <end position="76"/>
    </location>
</feature>
<dbReference type="Gene3D" id="2.40.50.1020">
    <property type="entry name" value="LytTr DNA-binding domain"/>
    <property type="match status" value="1"/>
</dbReference>
<dbReference type="InterPro" id="IPR012379">
    <property type="entry name" value="LytTR_MHYE"/>
</dbReference>
<proteinExistence type="predicted"/>
<dbReference type="Proteomes" id="UP000532936">
    <property type="component" value="Unassembled WGS sequence"/>
</dbReference>
<accession>A0A7W6EZ71</accession>
<name>A0A7W6EZ71_9CAUL</name>
<protein>
    <submittedName>
        <fullName evidence="4">DNA-binding LytR/AlgR family response regulator</fullName>
    </submittedName>
</protein>
<reference evidence="4 5" key="1">
    <citation type="submission" date="2020-08" db="EMBL/GenBank/DDBJ databases">
        <title>Genomic Encyclopedia of Type Strains, Phase IV (KMG-IV): sequencing the most valuable type-strain genomes for metagenomic binning, comparative biology and taxonomic classification.</title>
        <authorList>
            <person name="Goeker M."/>
        </authorList>
    </citation>
    <scope>NUCLEOTIDE SEQUENCE [LARGE SCALE GENOMIC DNA]</scope>
    <source>
        <strain evidence="4 5">DSM 14878</strain>
    </source>
</reference>
<keyword evidence="2" id="KW-0812">Transmembrane</keyword>
<feature type="transmembrane region" description="Helical" evidence="2">
    <location>
        <begin position="181"/>
        <end position="197"/>
    </location>
</feature>
<dbReference type="InterPro" id="IPR046947">
    <property type="entry name" value="LytR-like"/>
</dbReference>
<keyword evidence="2" id="KW-0472">Membrane</keyword>
<dbReference type="PANTHER" id="PTHR37299:SF1">
    <property type="entry name" value="STAGE 0 SPORULATION PROTEIN A HOMOLOG"/>
    <property type="match status" value="1"/>
</dbReference>
<organism evidence="4 5">
    <name type="scientific">Brevundimonas mediterranea</name>
    <dbReference type="NCBI Taxonomy" id="74329"/>
    <lineage>
        <taxon>Bacteria</taxon>
        <taxon>Pseudomonadati</taxon>
        <taxon>Pseudomonadota</taxon>
        <taxon>Alphaproteobacteria</taxon>
        <taxon>Caulobacterales</taxon>
        <taxon>Caulobacteraceae</taxon>
        <taxon>Brevundimonas</taxon>
    </lineage>
</organism>
<dbReference type="AlphaFoldDB" id="A0A7W6EZ71"/>
<evidence type="ECO:0000259" key="3">
    <source>
        <dbReference type="PROSITE" id="PS50930"/>
    </source>
</evidence>
<evidence type="ECO:0000313" key="4">
    <source>
        <dbReference type="EMBL" id="MBB3871408.1"/>
    </source>
</evidence>
<gene>
    <name evidence="4" type="ORF">GGR11_000922</name>
</gene>
<feature type="transmembrane region" description="Helical" evidence="2">
    <location>
        <begin position="134"/>
        <end position="154"/>
    </location>
</feature>
<dbReference type="PROSITE" id="PS50930">
    <property type="entry name" value="HTH_LYTTR"/>
    <property type="match status" value="1"/>
</dbReference>
<dbReference type="Pfam" id="PF04397">
    <property type="entry name" value="LytTR"/>
    <property type="match status" value="1"/>
</dbReference>
<keyword evidence="2" id="KW-1133">Transmembrane helix</keyword>
<dbReference type="PIRSF" id="PIRSF031767">
    <property type="entry name" value="MHYE_LytTR"/>
    <property type="match status" value="1"/>
</dbReference>
<sequence>MANDAGPVVAERRAGRQSSGAVRSLGGDGAWGVGTNGARVVTSGWSAIARRLNGRDLLRCAVAVLAFSLINTPVNILTAQADNPDVAAWKPMVWEVSSTLTLMAAIWIPWLAASLAPPDEAAGEGWRPKARFAVIHLMALLTFSALHVSGFVALRKLGHAVMGAGAYQFGDRFGYELRKDLVTYVLLVGGFLLTAYLRRRRDEPVRPVSFDIRDGARIIRAPLGDILAVCSAGNYVEFLLADGRRPLMRATLAAVEAELSRFGFVRVHRSWLVNAERVTGLQPDGSGDWTVELGAVNAPLSRRYPAALATLRG</sequence>
<dbReference type="RefSeq" id="WP_183195611.1">
    <property type="nucleotide sequence ID" value="NZ_JACIDA010000001.1"/>
</dbReference>
<dbReference type="EMBL" id="JACIDA010000001">
    <property type="protein sequence ID" value="MBB3871408.1"/>
    <property type="molecule type" value="Genomic_DNA"/>
</dbReference>
<evidence type="ECO:0000313" key="5">
    <source>
        <dbReference type="Proteomes" id="UP000532936"/>
    </source>
</evidence>